<evidence type="ECO:0000313" key="3">
    <source>
        <dbReference type="Proteomes" id="UP000682892"/>
    </source>
</evidence>
<evidence type="ECO:0000256" key="1">
    <source>
        <dbReference type="SAM" id="MobiDB-lite"/>
    </source>
</evidence>
<feature type="compositionally biased region" description="Basic and acidic residues" evidence="1">
    <location>
        <begin position="619"/>
        <end position="643"/>
    </location>
</feature>
<dbReference type="Proteomes" id="UP000682892">
    <property type="component" value="Chromosome 2"/>
</dbReference>
<feature type="compositionally biased region" description="Basic and acidic residues" evidence="1">
    <location>
        <begin position="1119"/>
        <end position="1139"/>
    </location>
</feature>
<feature type="compositionally biased region" description="Low complexity" evidence="1">
    <location>
        <begin position="14"/>
        <end position="42"/>
    </location>
</feature>
<dbReference type="PhylomeDB" id="Q16ZD4"/>
<feature type="compositionally biased region" description="Basic and acidic residues" evidence="1">
    <location>
        <begin position="298"/>
        <end position="309"/>
    </location>
</feature>
<dbReference type="EMBL" id="CH477492">
    <property type="protein sequence ID" value="EAT40013.1"/>
    <property type="molecule type" value="Genomic_DNA"/>
</dbReference>
<feature type="compositionally biased region" description="Polar residues" evidence="1">
    <location>
        <begin position="67"/>
        <end position="76"/>
    </location>
</feature>
<feature type="compositionally biased region" description="Low complexity" evidence="1">
    <location>
        <begin position="253"/>
        <end position="270"/>
    </location>
</feature>
<reference evidence="2" key="2">
    <citation type="journal article" date="2007" name="Science">
        <title>Genome sequence of Aedes aegypti, a major arbovirus vector.</title>
        <authorList>
            <person name="Nene V."/>
            <person name="Wortman J.R."/>
            <person name="Lawson D."/>
            <person name="Haas B."/>
            <person name="Kodira C."/>
            <person name="Tu Z.J."/>
            <person name="Loftus B."/>
            <person name="Xi Z."/>
            <person name="Megy K."/>
            <person name="Grabherr M."/>
            <person name="Ren Q."/>
            <person name="Zdobnov E.M."/>
            <person name="Lobo N.F."/>
            <person name="Campbell K.S."/>
            <person name="Brown S.E."/>
            <person name="Bonaldo M.F."/>
            <person name="Zhu J."/>
            <person name="Sinkins S.P."/>
            <person name="Hogenkamp D.G."/>
            <person name="Amedeo P."/>
            <person name="Arensburger P."/>
            <person name="Atkinson P.W."/>
            <person name="Bidwell S."/>
            <person name="Biedler J."/>
            <person name="Birney E."/>
            <person name="Bruggner R.V."/>
            <person name="Costas J."/>
            <person name="Coy M.R."/>
            <person name="Crabtree J."/>
            <person name="Crawford M."/>
            <person name="Debruyn B."/>
            <person name="Decaprio D."/>
            <person name="Eiglmeier K."/>
            <person name="Eisenstadt E."/>
            <person name="El-Dorry H."/>
            <person name="Gelbart W.M."/>
            <person name="Gomes S.L."/>
            <person name="Hammond M."/>
            <person name="Hannick L.I."/>
            <person name="Hogan J.R."/>
            <person name="Holmes M.H."/>
            <person name="Jaffe D."/>
            <person name="Johnston J.S."/>
            <person name="Kennedy R.C."/>
            <person name="Koo H."/>
            <person name="Kravitz S."/>
            <person name="Kriventseva E.V."/>
            <person name="Kulp D."/>
            <person name="Labutti K."/>
            <person name="Lee E."/>
            <person name="Li S."/>
            <person name="Lovin D.D."/>
            <person name="Mao C."/>
            <person name="Mauceli E."/>
            <person name="Menck C.F."/>
            <person name="Miller J.R."/>
            <person name="Montgomery P."/>
            <person name="Mori A."/>
            <person name="Nascimento A.L."/>
            <person name="Naveira H.F."/>
            <person name="Nusbaum C."/>
            <person name="O'leary S."/>
            <person name="Orvis J."/>
            <person name="Pertea M."/>
            <person name="Quesneville H."/>
            <person name="Reidenbach K.R."/>
            <person name="Rogers Y.H."/>
            <person name="Roth C.W."/>
            <person name="Schneider J.R."/>
            <person name="Schatz M."/>
            <person name="Shumway M."/>
            <person name="Stanke M."/>
            <person name="Stinson E.O."/>
            <person name="Tubio J.M."/>
            <person name="Vanzee J.P."/>
            <person name="Verjovski-Almeida S."/>
            <person name="Werner D."/>
            <person name="White O."/>
            <person name="Wyder S."/>
            <person name="Zeng Q."/>
            <person name="Zhao Q."/>
            <person name="Zhao Y."/>
            <person name="Hill C.A."/>
            <person name="Raikhel A.S."/>
            <person name="Soares M.B."/>
            <person name="Knudson D.L."/>
            <person name="Lee N.H."/>
            <person name="Galagan J."/>
            <person name="Salzberg S.L."/>
            <person name="Paulsen I.T."/>
            <person name="Dimopoulos G."/>
            <person name="Collins F.H."/>
            <person name="Birren B."/>
            <person name="Fraser-Liggett C.M."/>
            <person name="Severson D.W."/>
        </authorList>
    </citation>
    <scope>NUCLEOTIDE SEQUENCE [LARGE SCALE GENOMIC DNA]</scope>
    <source>
        <strain evidence="2">Liverpool</strain>
    </source>
</reference>
<dbReference type="eggNOG" id="ENOG502RZ2F">
    <property type="taxonomic scope" value="Eukaryota"/>
</dbReference>
<feature type="compositionally biased region" description="Low complexity" evidence="1">
    <location>
        <begin position="435"/>
        <end position="453"/>
    </location>
</feature>
<reference evidence="2" key="3">
    <citation type="submission" date="2012-09" db="EMBL/GenBank/DDBJ databases">
        <authorList>
            <consortium name="VectorBase"/>
        </authorList>
    </citation>
    <scope>NUCLEOTIDE SEQUENCE</scope>
    <source>
        <strain evidence="2">Liverpool</strain>
    </source>
</reference>
<dbReference type="AlphaFoldDB" id="Q16ZD4"/>
<feature type="region of interest" description="Disordered" evidence="1">
    <location>
        <begin position="1185"/>
        <end position="1267"/>
    </location>
</feature>
<feature type="compositionally biased region" description="Basic and acidic residues" evidence="1">
    <location>
        <begin position="1079"/>
        <end position="1111"/>
    </location>
</feature>
<feature type="compositionally biased region" description="Acidic residues" evidence="1">
    <location>
        <begin position="710"/>
        <end position="719"/>
    </location>
</feature>
<feature type="compositionally biased region" description="Basic and acidic residues" evidence="1">
    <location>
        <begin position="363"/>
        <end position="372"/>
    </location>
</feature>
<dbReference type="OMA" id="GKMPAVK"/>
<feature type="compositionally biased region" description="Acidic residues" evidence="1">
    <location>
        <begin position="846"/>
        <end position="858"/>
    </location>
</feature>
<feature type="compositionally biased region" description="Basic and acidic residues" evidence="1">
    <location>
        <begin position="235"/>
        <end position="246"/>
    </location>
</feature>
<gene>
    <name evidence="2" type="ORF">AaeL_AAEL008226</name>
</gene>
<feature type="compositionally biased region" description="Basic and acidic residues" evidence="1">
    <location>
        <begin position="326"/>
        <end position="335"/>
    </location>
</feature>
<evidence type="ECO:0000313" key="2">
    <source>
        <dbReference type="EMBL" id="EAT40013.1"/>
    </source>
</evidence>
<sequence length="1267" mass="138594">MKTKKQLAAAAAAAAAAADNKAATAGSSNTSNITASTSVTSTPIAIKKPVKRLQAKTKEIPSKPIDGQQSTSTVGSASGPLPKQQKQSAANPKSPVATKHDPPTPATKNVKNATAGTSAATKVKKSSPAAGGKNPSADKKKIQKELKNLGITDRAINQIDTAAINPCNPSISEMVKTKSRATVSQQKAADFGSLGSPLVGQKSVPAATNSASIENPKPSEPIAATTPTKRKPVPKAKDTKAEEGAKNKTPVTAQQSTSSAPPSSHSQPCPAKEDVKAPAVPKNTDSKKSDDKNDEEEVQSRIEDIMKSLEDDDDEEVGMGPLMIEPKIEKEEPNAKKKPPTKVAKSKSEGQKMQKAPICKVNENLDKTDKPSLLHNQPSEEPTKDSINQDTPKATTKRKNTKPRKPSVKKKPEPQCRTESPKHVKESPSDRDDFTTTLPQQTPSTSQSPSTLLNETTQCIIEPKPLEQIESPEPPKSIRSSTENDDDLPLNRLKDQSQPDKPQTFAVPQTPPSVKVIPSASKTPQSTEPVIQTPAKSKRKYVRKTPTNAGSASKKKPSKAATASAVKDPSDKKPSEKKDVYDFDESESESDAPGKAEKPVFKRKQKQTSSAKEDEQDDESLKDKPTDEAESKPNKDENEKSDGEGQVDELEKEPSKEDKLPMKVAKKPKVLLKESDSDSDQSEEDKPLRKPTKPLPKPKVVKAPIKESISDSDADESEDDKERDPDERPATPVSKKIKQEVRDSSDEDSDGYSSEESVRTRIVKKQLTAKTRHLKLYGFWSGPKRHRVASLNAIAKKVAPVKEERKKVTKKTEPKEDKKKETKKVEVKEEKKEEKKKEKEKKKEETESDSESEESEEEVVTRTLRCVPGLRGVGKHWDPNASSMESEGDVLPDSDETYAQGKDTDPVKKRKVKRKIVKKVKPKAKAEKTEKPDKPKPPAKKIKKEIKALMSDAEKQHDEDSSSSTASSEKVPIKPKSDEPKKRKREPKEKKEVVEVLGKKRMASLNATAMLAATYEVQRILYRNTDSDSDSPAEKPKAKKVKEQKEAKDKESAKADDKKSSKAAVKDSKADEEQDPLGDTDKVAQKDKPKEKEKNKDAEKDKEKEKEKDVEVLLTVKTEPMRDKKDDTTEVKRELEEPRPVSSNVVIAQDTEVTITGVYVNSSLGANQEAYCKMQYRVQQSVTEERLVRPGEAPPKSYTPLTALSSMRPPNDQALSTPPLFGQPAQCDSPLGLVGPPRGFYPPSTSSSGSSSAFCAPIPHDSPAETQ</sequence>
<feature type="compositionally biased region" description="Basic and acidic residues" evidence="1">
    <location>
        <begin position="652"/>
        <end position="661"/>
    </location>
</feature>
<feature type="compositionally biased region" description="Polar residues" evidence="1">
    <location>
        <begin position="106"/>
        <end position="120"/>
    </location>
</feature>
<feature type="compositionally biased region" description="Basic and acidic residues" evidence="1">
    <location>
        <begin position="568"/>
        <end position="581"/>
    </location>
</feature>
<feature type="compositionally biased region" description="Basic and acidic residues" evidence="1">
    <location>
        <begin position="800"/>
        <end position="845"/>
    </location>
</feature>
<feature type="compositionally biased region" description="Polar residues" evidence="1">
    <location>
        <begin position="520"/>
        <end position="530"/>
    </location>
</feature>
<accession>Q16ZD4</accession>
<name>Q16ZD4_AEDAE</name>
<feature type="compositionally biased region" description="Basic and acidic residues" evidence="1">
    <location>
        <begin position="971"/>
        <end position="998"/>
    </location>
</feature>
<feature type="compositionally biased region" description="Basic residues" evidence="1">
    <location>
        <begin position="908"/>
        <end position="923"/>
    </location>
</feature>
<feature type="region of interest" description="Disordered" evidence="1">
    <location>
        <begin position="791"/>
        <end position="1004"/>
    </location>
</feature>
<feature type="region of interest" description="Disordered" evidence="1">
    <location>
        <begin position="1024"/>
        <end position="1143"/>
    </location>
</feature>
<proteinExistence type="predicted"/>
<feature type="compositionally biased region" description="Acidic residues" evidence="1">
    <location>
        <begin position="886"/>
        <end position="896"/>
    </location>
</feature>
<feature type="compositionally biased region" description="Polar residues" evidence="1">
    <location>
        <begin position="374"/>
        <end position="390"/>
    </location>
</feature>
<feature type="compositionally biased region" description="Basic and acidic residues" evidence="1">
    <location>
        <begin position="924"/>
        <end position="936"/>
    </location>
</feature>
<feature type="region of interest" description="Disordered" evidence="1">
    <location>
        <begin position="175"/>
        <end position="767"/>
    </location>
</feature>
<feature type="region of interest" description="Disordered" evidence="1">
    <location>
        <begin position="14"/>
        <end position="145"/>
    </location>
</feature>
<dbReference type="PaxDb" id="7159-AAEL008226-PA"/>
<feature type="compositionally biased region" description="Basic and acidic residues" evidence="1">
    <location>
        <begin position="410"/>
        <end position="434"/>
    </location>
</feature>
<dbReference type="HOGENOM" id="CLU_268554_0_0_1"/>
<organism evidence="2 3">
    <name type="scientific">Aedes aegypti</name>
    <name type="common">Yellowfever mosquito</name>
    <name type="synonym">Culex aegypti</name>
    <dbReference type="NCBI Taxonomy" id="7159"/>
    <lineage>
        <taxon>Eukaryota</taxon>
        <taxon>Metazoa</taxon>
        <taxon>Ecdysozoa</taxon>
        <taxon>Arthropoda</taxon>
        <taxon>Hexapoda</taxon>
        <taxon>Insecta</taxon>
        <taxon>Pterygota</taxon>
        <taxon>Neoptera</taxon>
        <taxon>Endopterygota</taxon>
        <taxon>Diptera</taxon>
        <taxon>Nematocera</taxon>
        <taxon>Culicoidea</taxon>
        <taxon>Culicidae</taxon>
        <taxon>Culicinae</taxon>
        <taxon>Aedini</taxon>
        <taxon>Aedes</taxon>
        <taxon>Stegomyia</taxon>
    </lineage>
</organism>
<feature type="compositionally biased region" description="Basic and acidic residues" evidence="1">
    <location>
        <begin position="1032"/>
        <end position="1071"/>
    </location>
</feature>
<reference evidence="2" key="1">
    <citation type="submission" date="2005-10" db="EMBL/GenBank/DDBJ databases">
        <authorList>
            <person name="Loftus B.J."/>
            <person name="Nene V.M."/>
            <person name="Hannick L.I."/>
            <person name="Bidwell S."/>
            <person name="Haas B."/>
            <person name="Amedeo P."/>
            <person name="Orvis J."/>
            <person name="Wortman J.R."/>
            <person name="White O.R."/>
            <person name="Salzberg S."/>
            <person name="Shumway M."/>
            <person name="Koo H."/>
            <person name="Zhao Y."/>
            <person name="Holmes M."/>
            <person name="Miller J."/>
            <person name="Schatz M."/>
            <person name="Pop M."/>
            <person name="Pai G."/>
            <person name="Utterback T."/>
            <person name="Rogers Y.-H."/>
            <person name="Kravitz S."/>
            <person name="Fraser C.M."/>
        </authorList>
    </citation>
    <scope>NUCLEOTIDE SEQUENCE</scope>
    <source>
        <strain evidence="2">Liverpool</strain>
    </source>
</reference>
<protein>
    <submittedName>
        <fullName evidence="2">AAEL008226-PA</fullName>
    </submittedName>
</protein>
<feature type="compositionally biased region" description="Basic residues" evidence="1">
    <location>
        <begin position="395"/>
        <end position="409"/>
    </location>
</feature>
<feature type="compositionally biased region" description="Basic and acidic residues" evidence="1">
    <location>
        <begin position="720"/>
        <end position="729"/>
    </location>
</feature>
<dbReference type="VEuPathDB" id="VectorBase:AAEL019784"/>
<feature type="compositionally biased region" description="Basic and acidic residues" evidence="1">
    <location>
        <begin position="136"/>
        <end position="145"/>
    </location>
</feature>